<dbReference type="Gene3D" id="3.40.50.12780">
    <property type="entry name" value="N-terminal domain of ligase-like"/>
    <property type="match status" value="1"/>
</dbReference>
<dbReference type="InterPro" id="IPR042099">
    <property type="entry name" value="ANL_N_sf"/>
</dbReference>
<dbReference type="Pfam" id="PF13193">
    <property type="entry name" value="AMP-binding_C"/>
    <property type="match status" value="1"/>
</dbReference>
<protein>
    <submittedName>
        <fullName evidence="3">Long-chain fatty acid--CoA ligase</fullName>
    </submittedName>
</protein>
<dbReference type="PANTHER" id="PTHR43767:SF12">
    <property type="entry name" value="AMP-DEPENDENT SYNTHETASE AND LIGASE"/>
    <property type="match status" value="1"/>
</dbReference>
<dbReference type="SUPFAM" id="SSF56801">
    <property type="entry name" value="Acetyl-CoA synthetase-like"/>
    <property type="match status" value="1"/>
</dbReference>
<dbReference type="Proteomes" id="UP000187251">
    <property type="component" value="Unassembled WGS sequence"/>
</dbReference>
<evidence type="ECO:0000313" key="4">
    <source>
        <dbReference type="Proteomes" id="UP000187251"/>
    </source>
</evidence>
<feature type="domain" description="AMP-dependent synthetase/ligase" evidence="1">
    <location>
        <begin position="15"/>
        <end position="369"/>
    </location>
</feature>
<dbReference type="AlphaFoldDB" id="A0A1R1JN84"/>
<dbReference type="PROSITE" id="PS00455">
    <property type="entry name" value="AMP_BINDING"/>
    <property type="match status" value="1"/>
</dbReference>
<gene>
    <name evidence="3" type="ORF">BIZ92_13025</name>
</gene>
<dbReference type="InterPro" id="IPR000873">
    <property type="entry name" value="AMP-dep_synth/lig_dom"/>
</dbReference>
<accession>A0A1R1JN84</accession>
<dbReference type="EMBL" id="MJMN01000035">
    <property type="protein sequence ID" value="OMG80799.1"/>
    <property type="molecule type" value="Genomic_DNA"/>
</dbReference>
<sequence length="506" mass="53331">MSHAEPLTRIHQLLARQAGSQPDAICLYEEGGGIVTYAQLWQRARDAAGWLAAAGVRPGHRVLMVGENCAAMIATLFGCGIVGAWPVGVNARLSAREIAAISAHAQPEVTLYTSGISAAAAAHAEAAGAQPADAAAWGAGVHARRADAPTLPETGDAVAEVATVIYTSGTTGAPKGVMVPHRGLLHFAGVSAASRRLTPQDIGYAALPLSHIFGIATVLMATLHAGASLVLRSRFDPEDAFKALAHPGVSILQGVPTMFNRMLAAAPPRAELRAPALRYLYTGGAALDPTLKRDAERYFGIAMHHGYGITEYAGSMFITDIDAPLADCSAGYAVDGVQLRIGSPDADTPRAGERGDILIRGPGVMLGYYRDPAQTAQALLPGGWLNTGDIGYLDDRGALYIAGRSKDLIIRSGFNVYPIEVEAVINAFPGVRLSAVVGRPTEDHNEEVIAFVEPLSGARLDTHLLMLHLRAQLAPYKRPAQIHCIDTIPTTVSGKILKQPLKERLA</sequence>
<name>A0A1R1JN84_ALCXX</name>
<dbReference type="InterPro" id="IPR050237">
    <property type="entry name" value="ATP-dep_AMP-bd_enzyme"/>
</dbReference>
<evidence type="ECO:0000259" key="2">
    <source>
        <dbReference type="Pfam" id="PF13193"/>
    </source>
</evidence>
<dbReference type="InterPro" id="IPR045851">
    <property type="entry name" value="AMP-bd_C_sf"/>
</dbReference>
<dbReference type="OrthoDB" id="9766486at2"/>
<dbReference type="Gene3D" id="3.30.300.30">
    <property type="match status" value="1"/>
</dbReference>
<reference evidence="3 4" key="1">
    <citation type="submission" date="2016-09" db="EMBL/GenBank/DDBJ databases">
        <title>Phylogenomics of Achromobacter.</title>
        <authorList>
            <person name="Jeukens J."/>
            <person name="Freschi L."/>
            <person name="Vincent A.T."/>
            <person name="Emond-Rheault J.-G."/>
            <person name="Kukavica-Ibrulj I."/>
            <person name="Charette S.J."/>
            <person name="Levesque R.C."/>
        </authorList>
    </citation>
    <scope>NUCLEOTIDE SEQUENCE [LARGE SCALE GENOMIC DNA]</scope>
    <source>
        <strain evidence="3 4">AUS488</strain>
    </source>
</reference>
<dbReference type="InterPro" id="IPR020845">
    <property type="entry name" value="AMP-binding_CS"/>
</dbReference>
<keyword evidence="3" id="KW-0436">Ligase</keyword>
<dbReference type="RefSeq" id="WP_076414682.1">
    <property type="nucleotide sequence ID" value="NZ_AP028040.1"/>
</dbReference>
<dbReference type="InterPro" id="IPR025110">
    <property type="entry name" value="AMP-bd_C"/>
</dbReference>
<organism evidence="3 4">
    <name type="scientific">Alcaligenes xylosoxydans xylosoxydans</name>
    <name type="common">Achromobacter xylosoxidans</name>
    <dbReference type="NCBI Taxonomy" id="85698"/>
    <lineage>
        <taxon>Bacteria</taxon>
        <taxon>Pseudomonadati</taxon>
        <taxon>Pseudomonadota</taxon>
        <taxon>Betaproteobacteria</taxon>
        <taxon>Burkholderiales</taxon>
        <taxon>Alcaligenaceae</taxon>
        <taxon>Achromobacter</taxon>
    </lineage>
</organism>
<feature type="domain" description="AMP-binding enzyme C-terminal" evidence="2">
    <location>
        <begin position="420"/>
        <end position="495"/>
    </location>
</feature>
<evidence type="ECO:0000313" key="3">
    <source>
        <dbReference type="EMBL" id="OMG80799.1"/>
    </source>
</evidence>
<dbReference type="Pfam" id="PF00501">
    <property type="entry name" value="AMP-binding"/>
    <property type="match status" value="1"/>
</dbReference>
<comment type="caution">
    <text evidence="3">The sequence shown here is derived from an EMBL/GenBank/DDBJ whole genome shotgun (WGS) entry which is preliminary data.</text>
</comment>
<evidence type="ECO:0000259" key="1">
    <source>
        <dbReference type="Pfam" id="PF00501"/>
    </source>
</evidence>
<dbReference type="GO" id="GO:0016877">
    <property type="term" value="F:ligase activity, forming carbon-sulfur bonds"/>
    <property type="evidence" value="ECO:0007669"/>
    <property type="project" value="UniProtKB-ARBA"/>
</dbReference>
<proteinExistence type="predicted"/>
<dbReference type="PANTHER" id="PTHR43767">
    <property type="entry name" value="LONG-CHAIN-FATTY-ACID--COA LIGASE"/>
    <property type="match status" value="1"/>
</dbReference>